<dbReference type="GO" id="GO:0004674">
    <property type="term" value="F:protein serine/threonine kinase activity"/>
    <property type="evidence" value="ECO:0007669"/>
    <property type="project" value="UniProtKB-KW"/>
</dbReference>
<gene>
    <name evidence="13" type="ORF">CJN711_LOCUS33111</name>
</gene>
<dbReference type="PROSITE" id="PS00108">
    <property type="entry name" value="PROTEIN_KINASE_ST"/>
    <property type="match status" value="1"/>
</dbReference>
<evidence type="ECO:0000256" key="3">
    <source>
        <dbReference type="ARBA" id="ARBA00022527"/>
    </source>
</evidence>
<comment type="catalytic activity">
    <reaction evidence="9">
        <text>L-seryl-[protein] + ATP = O-phospho-L-seryl-[protein] + ADP + H(+)</text>
        <dbReference type="Rhea" id="RHEA:17989"/>
        <dbReference type="Rhea" id="RHEA-COMP:9863"/>
        <dbReference type="Rhea" id="RHEA-COMP:11604"/>
        <dbReference type="ChEBI" id="CHEBI:15378"/>
        <dbReference type="ChEBI" id="CHEBI:29999"/>
        <dbReference type="ChEBI" id="CHEBI:30616"/>
        <dbReference type="ChEBI" id="CHEBI:83421"/>
        <dbReference type="ChEBI" id="CHEBI:456216"/>
        <dbReference type="EC" id="2.7.11.1"/>
    </reaction>
</comment>
<keyword evidence="3" id="KW-0723">Serine/threonine-protein kinase</keyword>
<evidence type="ECO:0000256" key="5">
    <source>
        <dbReference type="ARBA" id="ARBA00022741"/>
    </source>
</evidence>
<dbReference type="PROSITE" id="PS50011">
    <property type="entry name" value="PROTEIN_KINASE_DOM"/>
    <property type="match status" value="1"/>
</dbReference>
<evidence type="ECO:0000256" key="9">
    <source>
        <dbReference type="ARBA" id="ARBA00048679"/>
    </source>
</evidence>
<dbReference type="FunFam" id="1.10.510.10:FF:000219">
    <property type="entry name" value="Putative serine/threonine-protein kinase Nek4"/>
    <property type="match status" value="1"/>
</dbReference>
<feature type="binding site" evidence="10">
    <location>
        <position position="57"/>
    </location>
    <ligand>
        <name>ATP</name>
        <dbReference type="ChEBI" id="CHEBI:30616"/>
    </ligand>
</feature>
<comment type="caution">
    <text evidence="13">The sequence shown here is derived from an EMBL/GenBank/DDBJ whole genome shotgun (WGS) entry which is preliminary data.</text>
</comment>
<dbReference type="PROSITE" id="PS00107">
    <property type="entry name" value="PROTEIN_KINASE_ATP"/>
    <property type="match status" value="1"/>
</dbReference>
<feature type="compositionally biased region" description="Polar residues" evidence="11">
    <location>
        <begin position="476"/>
        <end position="485"/>
    </location>
</feature>
<reference evidence="13" key="1">
    <citation type="submission" date="2021-02" db="EMBL/GenBank/DDBJ databases">
        <authorList>
            <person name="Nowell W R."/>
        </authorList>
    </citation>
    <scope>NUCLEOTIDE SEQUENCE</scope>
</reference>
<dbReference type="SMART" id="SM00220">
    <property type="entry name" value="S_TKc"/>
    <property type="match status" value="1"/>
</dbReference>
<evidence type="ECO:0000259" key="12">
    <source>
        <dbReference type="PROSITE" id="PS50011"/>
    </source>
</evidence>
<feature type="region of interest" description="Disordered" evidence="11">
    <location>
        <begin position="422"/>
        <end position="491"/>
    </location>
</feature>
<evidence type="ECO:0000256" key="6">
    <source>
        <dbReference type="ARBA" id="ARBA00022777"/>
    </source>
</evidence>
<comment type="catalytic activity">
    <reaction evidence="8">
        <text>L-threonyl-[protein] + ATP = O-phospho-L-threonyl-[protein] + ADP + H(+)</text>
        <dbReference type="Rhea" id="RHEA:46608"/>
        <dbReference type="Rhea" id="RHEA-COMP:11060"/>
        <dbReference type="Rhea" id="RHEA-COMP:11605"/>
        <dbReference type="ChEBI" id="CHEBI:15378"/>
        <dbReference type="ChEBI" id="CHEBI:30013"/>
        <dbReference type="ChEBI" id="CHEBI:30616"/>
        <dbReference type="ChEBI" id="CHEBI:61977"/>
        <dbReference type="ChEBI" id="CHEBI:456216"/>
        <dbReference type="EC" id="2.7.11.1"/>
    </reaction>
</comment>
<keyword evidence="7 10" id="KW-0067">ATP-binding</keyword>
<evidence type="ECO:0000313" key="14">
    <source>
        <dbReference type="Proteomes" id="UP000663855"/>
    </source>
</evidence>
<name>A0A815ZAT2_9BILA</name>
<feature type="compositionally biased region" description="Low complexity" evidence="11">
    <location>
        <begin position="381"/>
        <end position="390"/>
    </location>
</feature>
<evidence type="ECO:0000256" key="8">
    <source>
        <dbReference type="ARBA" id="ARBA00047899"/>
    </source>
</evidence>
<dbReference type="AlphaFoldDB" id="A0A815ZAT2"/>
<comment type="similarity">
    <text evidence="1">Belongs to the protein kinase superfamily. NEK Ser/Thr protein kinase family. NIMA subfamily.</text>
</comment>
<feature type="compositionally biased region" description="Polar residues" evidence="11">
    <location>
        <begin position="422"/>
        <end position="434"/>
    </location>
</feature>
<evidence type="ECO:0000256" key="2">
    <source>
        <dbReference type="ARBA" id="ARBA00012513"/>
    </source>
</evidence>
<dbReference type="PANTHER" id="PTHR44899:SF7">
    <property type="entry name" value="NIMA-RELATED KINASE"/>
    <property type="match status" value="1"/>
</dbReference>
<accession>A0A815ZAT2</accession>
<evidence type="ECO:0000256" key="11">
    <source>
        <dbReference type="SAM" id="MobiDB-lite"/>
    </source>
</evidence>
<evidence type="ECO:0000256" key="10">
    <source>
        <dbReference type="PROSITE-ProRule" id="PRU10141"/>
    </source>
</evidence>
<organism evidence="13 14">
    <name type="scientific">Rotaria magnacalcarata</name>
    <dbReference type="NCBI Taxonomy" id="392030"/>
    <lineage>
        <taxon>Eukaryota</taxon>
        <taxon>Metazoa</taxon>
        <taxon>Spiralia</taxon>
        <taxon>Gnathifera</taxon>
        <taxon>Rotifera</taxon>
        <taxon>Eurotatoria</taxon>
        <taxon>Bdelloidea</taxon>
        <taxon>Philodinida</taxon>
        <taxon>Philodinidae</taxon>
        <taxon>Rotaria</taxon>
    </lineage>
</organism>
<dbReference type="GO" id="GO:0005524">
    <property type="term" value="F:ATP binding"/>
    <property type="evidence" value="ECO:0007669"/>
    <property type="project" value="UniProtKB-UniRule"/>
</dbReference>
<dbReference type="CDD" id="cd08215">
    <property type="entry name" value="STKc_Nek"/>
    <property type="match status" value="1"/>
</dbReference>
<dbReference type="InterPro" id="IPR011009">
    <property type="entry name" value="Kinase-like_dom_sf"/>
</dbReference>
<dbReference type="EC" id="2.7.11.1" evidence="2"/>
<dbReference type="SUPFAM" id="SSF56112">
    <property type="entry name" value="Protein kinase-like (PK-like)"/>
    <property type="match status" value="1"/>
</dbReference>
<evidence type="ECO:0000256" key="1">
    <source>
        <dbReference type="ARBA" id="ARBA00010886"/>
    </source>
</evidence>
<dbReference type="PANTHER" id="PTHR44899">
    <property type="entry name" value="CAMK FAMILY PROTEIN KINASE"/>
    <property type="match status" value="1"/>
</dbReference>
<sequence>MAELDTSAPADGELILVKDRYKVIKVLGRGSYGEVWLVSPLESSTGSKSKPRRCVLKRISIGRSNNEKNEKNELAGAEREAQLLSSLRHPNIVSYIESFRSRDRHLNIVMAFCEGGDLYTKIKYRKKQLLNEEQIIEWFIQITLALQYMHDRSILHRDLKTQNIFLTKHEIVKVGDLGIAKILDNNGADLATTVIGTPYYMSPEIFSNQPYGQKSDIWALGCCVYEMATLEHAFKAGDISSLVLKVVRGQTPSLPSADVYSKPLIELINAMLDKDAENRPTAKQILQHPYIKQHIVHLFDKTRERCQSFIPSLSNEPPLECAPSSHSDHHSMPPIPKPRASNLTNTDESVSERQDLSTPPISQSRARRTKHKTTSSDNETSESQASSTTTAREDEEKEARIVNSAFIEKIRKNDTLARFKRNSPSLISESQSDDNSMHRANLTARQRRREQRLHSSINTQEDDNKPPTPPSIYDRSISNDSQIDSVEQERKAKKDMNDFLNQLDATLRLPASSVSASVEVPSMFDRTMVSTSKLQERRVALRENCLQELSAEVLKKVLDILDLVSETELKTQMITILGEELYNKYCAQIYSLKYYENSICTRQ</sequence>
<evidence type="ECO:0000256" key="4">
    <source>
        <dbReference type="ARBA" id="ARBA00022679"/>
    </source>
</evidence>
<evidence type="ECO:0000313" key="13">
    <source>
        <dbReference type="EMBL" id="CAF1582427.1"/>
    </source>
</evidence>
<evidence type="ECO:0000256" key="7">
    <source>
        <dbReference type="ARBA" id="ARBA00022840"/>
    </source>
</evidence>
<feature type="region of interest" description="Disordered" evidence="11">
    <location>
        <begin position="313"/>
        <end position="397"/>
    </location>
</feature>
<protein>
    <recommendedName>
        <fullName evidence="2">non-specific serine/threonine protein kinase</fullName>
        <ecNumber evidence="2">2.7.11.1</ecNumber>
    </recommendedName>
</protein>
<proteinExistence type="inferred from homology"/>
<dbReference type="EMBL" id="CAJNOV010015998">
    <property type="protein sequence ID" value="CAF1582427.1"/>
    <property type="molecule type" value="Genomic_DNA"/>
</dbReference>
<dbReference type="Pfam" id="PF00069">
    <property type="entry name" value="Pkinase"/>
    <property type="match status" value="1"/>
</dbReference>
<feature type="domain" description="Protein kinase" evidence="12">
    <location>
        <begin position="21"/>
        <end position="291"/>
    </location>
</feature>
<dbReference type="InterPro" id="IPR017441">
    <property type="entry name" value="Protein_kinase_ATP_BS"/>
</dbReference>
<dbReference type="Gene3D" id="1.10.510.10">
    <property type="entry name" value="Transferase(Phosphotransferase) domain 1"/>
    <property type="match status" value="1"/>
</dbReference>
<keyword evidence="5 10" id="KW-0547">Nucleotide-binding</keyword>
<keyword evidence="4" id="KW-0808">Transferase</keyword>
<dbReference type="InterPro" id="IPR000719">
    <property type="entry name" value="Prot_kinase_dom"/>
</dbReference>
<dbReference type="InterPro" id="IPR008271">
    <property type="entry name" value="Ser/Thr_kinase_AS"/>
</dbReference>
<dbReference type="Proteomes" id="UP000663855">
    <property type="component" value="Unassembled WGS sequence"/>
</dbReference>
<dbReference type="InterPro" id="IPR051131">
    <property type="entry name" value="NEK_Ser/Thr_kinase_NIMA"/>
</dbReference>
<keyword evidence="6" id="KW-0418">Kinase</keyword>